<organism evidence="1 2">
    <name type="scientific">Microvirga lotononidis</name>
    <dbReference type="NCBI Taxonomy" id="864069"/>
    <lineage>
        <taxon>Bacteria</taxon>
        <taxon>Pseudomonadati</taxon>
        <taxon>Pseudomonadota</taxon>
        <taxon>Alphaproteobacteria</taxon>
        <taxon>Hyphomicrobiales</taxon>
        <taxon>Methylobacteriaceae</taxon>
        <taxon>Microvirga</taxon>
    </lineage>
</organism>
<dbReference type="STRING" id="864069.MicloDRAFT_00010780"/>
<dbReference type="Proteomes" id="UP000003947">
    <property type="component" value="Unassembled WGS sequence"/>
</dbReference>
<dbReference type="PATRIC" id="fig|864069.3.peg.1195"/>
<keyword evidence="2" id="KW-1185">Reference proteome</keyword>
<sequence>MPECLTPFDAAATFRRLEAMDRATGSSETARFARAYEDEAPEGDFSVYLERLEAERAAFCETASSP</sequence>
<name>I4Z231_9HYPH</name>
<protein>
    <submittedName>
        <fullName evidence="1">Uncharacterized protein</fullName>
    </submittedName>
</protein>
<evidence type="ECO:0000313" key="2">
    <source>
        <dbReference type="Proteomes" id="UP000003947"/>
    </source>
</evidence>
<reference evidence="1 2" key="1">
    <citation type="submission" date="2012-02" db="EMBL/GenBank/DDBJ databases">
        <title>Improved High-Quality Draft sequence of Microvirga sp. WSM3557.</title>
        <authorList>
            <consortium name="US DOE Joint Genome Institute"/>
            <person name="Lucas S."/>
            <person name="Han J."/>
            <person name="Lapidus A."/>
            <person name="Cheng J.-F."/>
            <person name="Goodwin L."/>
            <person name="Pitluck S."/>
            <person name="Peters L."/>
            <person name="Zhang X."/>
            <person name="Detter J.C."/>
            <person name="Han C."/>
            <person name="Tapia R."/>
            <person name="Land M."/>
            <person name="Hauser L."/>
            <person name="Kyrpides N."/>
            <person name="Ivanova N."/>
            <person name="Pagani I."/>
            <person name="Brau L."/>
            <person name="Yates R."/>
            <person name="O'Hara G."/>
            <person name="Rui T."/>
            <person name="Howieson J."/>
            <person name="Reeve W."/>
            <person name="Woyke T."/>
        </authorList>
    </citation>
    <scope>NUCLEOTIDE SEQUENCE [LARGE SCALE GENOMIC DNA]</scope>
    <source>
        <strain evidence="1 2">WSM3557</strain>
    </source>
</reference>
<dbReference type="EMBL" id="JH660639">
    <property type="protein sequence ID" value="EIM30273.1"/>
    <property type="molecule type" value="Genomic_DNA"/>
</dbReference>
<gene>
    <name evidence="1" type="ORF">MicloDRAFT_00010780</name>
</gene>
<proteinExistence type="predicted"/>
<dbReference type="RefSeq" id="WP_009489752.1">
    <property type="nucleotide sequence ID" value="NZ_CP141050.1"/>
</dbReference>
<dbReference type="HOGENOM" id="CLU_2826336_0_0_5"/>
<accession>I4Z231</accession>
<evidence type="ECO:0000313" key="1">
    <source>
        <dbReference type="EMBL" id="EIM30273.1"/>
    </source>
</evidence>
<dbReference type="AlphaFoldDB" id="I4Z231"/>